<keyword evidence="9" id="KW-1185">Reference proteome</keyword>
<organism evidence="8 9">
    <name type="scientific">Pararoseomonas baculiformis</name>
    <dbReference type="NCBI Taxonomy" id="2820812"/>
    <lineage>
        <taxon>Bacteria</taxon>
        <taxon>Pseudomonadati</taxon>
        <taxon>Pseudomonadota</taxon>
        <taxon>Alphaproteobacteria</taxon>
        <taxon>Acetobacterales</taxon>
        <taxon>Acetobacteraceae</taxon>
        <taxon>Pararoseomonas</taxon>
    </lineage>
</organism>
<evidence type="ECO:0000313" key="9">
    <source>
        <dbReference type="Proteomes" id="UP000681594"/>
    </source>
</evidence>
<evidence type="ECO:0000256" key="1">
    <source>
        <dbReference type="ARBA" id="ARBA00004651"/>
    </source>
</evidence>
<dbReference type="InterPro" id="IPR002010">
    <property type="entry name" value="T3SS_IM_R"/>
</dbReference>
<name>A0ABS4AKB2_9PROT</name>
<dbReference type="PANTHER" id="PTHR30065">
    <property type="entry name" value="FLAGELLAR BIOSYNTHETIC PROTEIN FLIR"/>
    <property type="match status" value="1"/>
</dbReference>
<evidence type="ECO:0000256" key="7">
    <source>
        <dbReference type="SAM" id="Phobius"/>
    </source>
</evidence>
<comment type="similarity">
    <text evidence="2">Belongs to the FliR/MopE/SpaR family.</text>
</comment>
<keyword evidence="8" id="KW-0969">Cilium</keyword>
<keyword evidence="8" id="KW-0966">Cell projection</keyword>
<keyword evidence="5 7" id="KW-1133">Transmembrane helix</keyword>
<dbReference type="EMBL" id="JAGIZB010000037">
    <property type="protein sequence ID" value="MBP0447455.1"/>
    <property type="molecule type" value="Genomic_DNA"/>
</dbReference>
<feature type="transmembrane region" description="Helical" evidence="7">
    <location>
        <begin position="12"/>
        <end position="35"/>
    </location>
</feature>
<dbReference type="Pfam" id="PF01311">
    <property type="entry name" value="Bac_export_1"/>
    <property type="match status" value="1"/>
</dbReference>
<evidence type="ECO:0000256" key="6">
    <source>
        <dbReference type="ARBA" id="ARBA00023136"/>
    </source>
</evidence>
<reference evidence="8 9" key="1">
    <citation type="submission" date="2021-03" db="EMBL/GenBank/DDBJ databases">
        <authorList>
            <person name="So Y."/>
        </authorList>
    </citation>
    <scope>NUCLEOTIDE SEQUENCE [LARGE SCALE GENOMIC DNA]</scope>
    <source>
        <strain evidence="8 9">SSH11</strain>
    </source>
</reference>
<feature type="transmembrane region" description="Helical" evidence="7">
    <location>
        <begin position="71"/>
        <end position="89"/>
    </location>
</feature>
<dbReference type="PRINTS" id="PR00953">
    <property type="entry name" value="TYPE3IMRPROT"/>
</dbReference>
<dbReference type="Proteomes" id="UP000681594">
    <property type="component" value="Unassembled WGS sequence"/>
</dbReference>
<keyword evidence="6 7" id="KW-0472">Membrane</keyword>
<comment type="subcellular location">
    <subcellularLocation>
        <location evidence="1">Cell membrane</location>
        <topology evidence="1">Multi-pass membrane protein</topology>
    </subcellularLocation>
</comment>
<feature type="transmembrane region" description="Helical" evidence="7">
    <location>
        <begin position="127"/>
        <end position="148"/>
    </location>
</feature>
<keyword evidence="3" id="KW-1003">Cell membrane</keyword>
<feature type="transmembrane region" description="Helical" evidence="7">
    <location>
        <begin position="41"/>
        <end position="59"/>
    </location>
</feature>
<proteinExistence type="inferred from homology"/>
<evidence type="ECO:0000256" key="3">
    <source>
        <dbReference type="ARBA" id="ARBA00022475"/>
    </source>
</evidence>
<keyword evidence="4 7" id="KW-0812">Transmembrane</keyword>
<sequence>MIDAVWLDRVPVLAFQAALLMARLGACGMVLPGLGEADVPAHVRLGFSLAVVAVLLPPLAPHLPDVPPTAAALALLVSTEVAIGLWLGWLARLLSFALVTAGQAIGFLIGLASVLTQDAVQGPQALATGRLLGLAAATLTLSTGLYALPLRALADSYVLLPPGSDLPTGMVVEAVVTTTAGSFALAMRLAAPLVLLAVLLQVGSGLLSRAAPQVQVFVLAAPAQTLVGLLLLALLLPAILSHWTEAAREGFALLPGQG</sequence>
<evidence type="ECO:0000256" key="2">
    <source>
        <dbReference type="ARBA" id="ARBA00009772"/>
    </source>
</evidence>
<accession>A0ABS4AKB2</accession>
<evidence type="ECO:0000256" key="5">
    <source>
        <dbReference type="ARBA" id="ARBA00022989"/>
    </source>
</evidence>
<feature type="transmembrane region" description="Helical" evidence="7">
    <location>
        <begin position="95"/>
        <end position="115"/>
    </location>
</feature>
<evidence type="ECO:0000256" key="4">
    <source>
        <dbReference type="ARBA" id="ARBA00022692"/>
    </source>
</evidence>
<evidence type="ECO:0000313" key="8">
    <source>
        <dbReference type="EMBL" id="MBP0447455.1"/>
    </source>
</evidence>
<gene>
    <name evidence="8" type="ORF">J8J14_22090</name>
</gene>
<dbReference type="PANTHER" id="PTHR30065:SF8">
    <property type="entry name" value="FLAGELLAR BIOSYNTHETIC PROTEIN FLIR"/>
    <property type="match status" value="1"/>
</dbReference>
<protein>
    <submittedName>
        <fullName evidence="8">Flagellar biosynthetic protein FliR</fullName>
    </submittedName>
</protein>
<comment type="caution">
    <text evidence="8">The sequence shown here is derived from an EMBL/GenBank/DDBJ whole genome shotgun (WGS) entry which is preliminary data.</text>
</comment>
<feature type="transmembrane region" description="Helical" evidence="7">
    <location>
        <begin position="217"/>
        <end position="240"/>
    </location>
</feature>
<keyword evidence="8" id="KW-0282">Flagellum</keyword>